<organism evidence="13 14">
    <name type="scientific">Candidatus Pullichristensenella excrementigallinarum</name>
    <dbReference type="NCBI Taxonomy" id="2840907"/>
    <lineage>
        <taxon>Bacteria</taxon>
        <taxon>Bacillati</taxon>
        <taxon>Bacillota</taxon>
        <taxon>Clostridia</taxon>
        <taxon>Candidatus Pullichristensenella</taxon>
    </lineage>
</organism>
<comment type="similarity">
    <text evidence="2 7">Belongs to the LDH/MDH superfamily. LDH family.</text>
</comment>
<keyword evidence="5 7" id="KW-0520">NAD</keyword>
<dbReference type="GO" id="GO:0004459">
    <property type="term" value="F:L-lactate dehydrogenase (NAD+) activity"/>
    <property type="evidence" value="ECO:0007669"/>
    <property type="project" value="UniProtKB-UniRule"/>
</dbReference>
<dbReference type="InterPro" id="IPR036291">
    <property type="entry name" value="NAD(P)-bd_dom_sf"/>
</dbReference>
<evidence type="ECO:0000256" key="8">
    <source>
        <dbReference type="PIRSR" id="PIRSR000102-1"/>
    </source>
</evidence>
<evidence type="ECO:0000256" key="6">
    <source>
        <dbReference type="ARBA" id="ARBA00049258"/>
    </source>
</evidence>
<feature type="binding site" evidence="10">
    <location>
        <position position="95"/>
    </location>
    <ligand>
        <name>NAD(+)</name>
        <dbReference type="ChEBI" id="CHEBI:57540"/>
    </ligand>
</feature>
<dbReference type="SUPFAM" id="SSF56327">
    <property type="entry name" value="LDH C-terminal domain-like"/>
    <property type="match status" value="1"/>
</dbReference>
<dbReference type="InterPro" id="IPR015955">
    <property type="entry name" value="Lactate_DH/Glyco_Ohase_4_C"/>
</dbReference>
<dbReference type="AlphaFoldDB" id="A0A9D1I9D4"/>
<evidence type="ECO:0000259" key="11">
    <source>
        <dbReference type="Pfam" id="PF00056"/>
    </source>
</evidence>
<reference evidence="13" key="1">
    <citation type="submission" date="2020-10" db="EMBL/GenBank/DDBJ databases">
        <authorList>
            <person name="Gilroy R."/>
        </authorList>
    </citation>
    <scope>NUCLEOTIDE SEQUENCE</scope>
    <source>
        <strain evidence="13">ChiHcec3-11533</strain>
    </source>
</reference>
<feature type="binding site" evidence="7">
    <location>
        <position position="14"/>
    </location>
    <ligand>
        <name>NAD(+)</name>
        <dbReference type="ChEBI" id="CHEBI:57540"/>
    </ligand>
</feature>
<dbReference type="Pfam" id="PF00056">
    <property type="entry name" value="Ldh_1_N"/>
    <property type="match status" value="1"/>
</dbReference>
<evidence type="ECO:0000256" key="5">
    <source>
        <dbReference type="ARBA" id="ARBA00023027"/>
    </source>
</evidence>
<dbReference type="InterPro" id="IPR001236">
    <property type="entry name" value="Lactate/malate_DH_N"/>
</dbReference>
<dbReference type="PRINTS" id="PR00086">
    <property type="entry name" value="LLDHDRGNASE"/>
</dbReference>
<dbReference type="InterPro" id="IPR011304">
    <property type="entry name" value="L-lactate_DH"/>
</dbReference>
<feature type="binding site" evidence="9">
    <location>
        <position position="120"/>
    </location>
    <ligand>
        <name>substrate</name>
    </ligand>
</feature>
<dbReference type="Proteomes" id="UP000824072">
    <property type="component" value="Unassembled WGS sequence"/>
</dbReference>
<feature type="active site" description="Proton acceptor" evidence="7 8">
    <location>
        <position position="175"/>
    </location>
</feature>
<protein>
    <recommendedName>
        <fullName evidence="3 7">L-lactate dehydrogenase</fullName>
        <shortName evidence="7">L-LDH</shortName>
        <ecNumber evidence="3 7">1.1.1.27</ecNumber>
    </recommendedName>
</protein>
<dbReference type="EC" id="1.1.1.27" evidence="3 7"/>
<dbReference type="NCBIfam" id="NF004863">
    <property type="entry name" value="PRK06223.1"/>
    <property type="match status" value="1"/>
</dbReference>
<gene>
    <name evidence="7" type="primary">ldh</name>
    <name evidence="13" type="ORF">IAB02_00810</name>
</gene>
<dbReference type="HAMAP" id="MF_00488">
    <property type="entry name" value="Lactate_dehydrog"/>
    <property type="match status" value="1"/>
</dbReference>
<feature type="binding site" evidence="7">
    <location>
        <position position="143"/>
    </location>
    <ligand>
        <name>NAD(+)</name>
        <dbReference type="ChEBI" id="CHEBI:57540"/>
    </ligand>
</feature>
<comment type="pathway">
    <text evidence="1 7">Fermentation; pyruvate fermentation to lactate; (S)-lactate from pyruvate: step 1/1.</text>
</comment>
<feature type="binding site" evidence="7 9">
    <location>
        <position position="88"/>
    </location>
    <ligand>
        <name>substrate</name>
    </ligand>
</feature>
<feature type="domain" description="Lactate/malate dehydrogenase C-terminal" evidence="12">
    <location>
        <begin position="145"/>
        <end position="314"/>
    </location>
</feature>
<dbReference type="GO" id="GO:0006089">
    <property type="term" value="P:lactate metabolic process"/>
    <property type="evidence" value="ECO:0007669"/>
    <property type="project" value="TreeGrafter"/>
</dbReference>
<comment type="function">
    <text evidence="7">Catalyzes the conversion of lactate to pyruvate.</text>
</comment>
<dbReference type="FunFam" id="3.40.50.720:FF:000018">
    <property type="entry name" value="Malate dehydrogenase"/>
    <property type="match status" value="1"/>
</dbReference>
<evidence type="ECO:0000256" key="7">
    <source>
        <dbReference type="HAMAP-Rule" id="MF_00488"/>
    </source>
</evidence>
<dbReference type="PANTHER" id="PTHR43128:SF16">
    <property type="entry name" value="L-LACTATE DEHYDROGENASE"/>
    <property type="match status" value="1"/>
</dbReference>
<name>A0A9D1I9D4_9FIRM</name>
<dbReference type="InterPro" id="IPR001557">
    <property type="entry name" value="L-lactate/malate_DH"/>
</dbReference>
<evidence type="ECO:0000256" key="9">
    <source>
        <dbReference type="PIRSR" id="PIRSR000102-2"/>
    </source>
</evidence>
<feature type="binding site" evidence="7">
    <location>
        <position position="153"/>
    </location>
    <ligand>
        <name>beta-D-fructose 1,6-bisphosphate</name>
        <dbReference type="ChEBI" id="CHEBI:32966"/>
        <note>allosteric activator</note>
    </ligand>
</feature>
<sequence>MASNKITIIGAGSVGATVAYTLTLRGLAAEIVLIDVNENKALGEAMDIRQGTPLCAPISIYAGDYQAAAGSDIVVITSGIARKPGQTRLELCQTNVNIIKQIAPEITKYAPDAIYVLVSNPVDILTYVFSKISGVPESHVLGTGTLLDTARLRSRISEYMCVNQRNVHAYVLGEHGDSSFIPWSIAQISQINISDYRKHLNFQDAAMPELDYQEIENYIRTSGGKIIQRKGATFYAIAISVAYVCEAILDTSNTVLALSTVMHGEYGIDDVALSVPCIIGPTGVRGKVLPPMTEEEVGKLQHSAKVLKDVIRQIEI</sequence>
<feature type="binding site" evidence="7">
    <location>
        <position position="65"/>
    </location>
    <ligand>
        <name>NAD(+)</name>
        <dbReference type="ChEBI" id="CHEBI:57540"/>
    </ligand>
</feature>
<comment type="subunit">
    <text evidence="7">Homotetramer.</text>
</comment>
<dbReference type="Gene3D" id="3.90.110.10">
    <property type="entry name" value="Lactate dehydrogenase/glycoside hydrolase, family 4, C-terminal"/>
    <property type="match status" value="1"/>
</dbReference>
<dbReference type="PIRSF" id="PIRSF000102">
    <property type="entry name" value="Lac_mal_DH"/>
    <property type="match status" value="1"/>
</dbReference>
<dbReference type="PROSITE" id="PS00064">
    <property type="entry name" value="L_LDH"/>
    <property type="match status" value="1"/>
</dbReference>
<keyword evidence="4 7" id="KW-0560">Oxidoreductase</keyword>
<keyword evidence="7" id="KW-0963">Cytoplasm</keyword>
<dbReference type="Pfam" id="PF02866">
    <property type="entry name" value="Ldh_1_C"/>
    <property type="match status" value="1"/>
</dbReference>
<dbReference type="InterPro" id="IPR022383">
    <property type="entry name" value="Lactate/malate_DH_C"/>
</dbReference>
<comment type="subcellular location">
    <subcellularLocation>
        <location evidence="7">Cytoplasm</location>
    </subcellularLocation>
</comment>
<feature type="binding site" evidence="9">
    <location>
        <position position="82"/>
    </location>
    <ligand>
        <name>substrate</name>
    </ligand>
</feature>
<feature type="binding site" evidence="7">
    <location>
        <position position="168"/>
    </location>
    <ligand>
        <name>beta-D-fructose 1,6-bisphosphate</name>
        <dbReference type="ChEBI" id="CHEBI:32966"/>
        <note>allosteric activator</note>
    </ligand>
</feature>
<evidence type="ECO:0000256" key="10">
    <source>
        <dbReference type="PIRSR" id="PIRSR000102-3"/>
    </source>
</evidence>
<feature type="binding site" evidence="10">
    <location>
        <begin position="10"/>
        <end position="15"/>
    </location>
    <ligand>
        <name>NAD(+)</name>
        <dbReference type="ChEBI" id="CHEBI:57540"/>
    </ligand>
</feature>
<dbReference type="PANTHER" id="PTHR43128">
    <property type="entry name" value="L-2-HYDROXYCARBOXYLATE DEHYDROGENASE (NAD(P)(+))"/>
    <property type="match status" value="1"/>
</dbReference>
<feature type="binding site" evidence="7">
    <location>
        <position position="40"/>
    </location>
    <ligand>
        <name>NAD(+)</name>
        <dbReference type="ChEBI" id="CHEBI:57540"/>
    </ligand>
</feature>
<comment type="caution">
    <text evidence="13">The sequence shown here is derived from an EMBL/GenBank/DDBJ whole genome shotgun (WGS) entry which is preliminary data.</text>
</comment>
<dbReference type="NCBIfam" id="NF000824">
    <property type="entry name" value="PRK00066.1"/>
    <property type="match status" value="1"/>
</dbReference>
<dbReference type="GO" id="GO:0006096">
    <property type="term" value="P:glycolytic process"/>
    <property type="evidence" value="ECO:0007669"/>
    <property type="project" value="UniProtKB-UniRule"/>
</dbReference>
<feature type="binding site" evidence="7">
    <location>
        <begin position="148"/>
        <end position="151"/>
    </location>
    <ligand>
        <name>substrate</name>
    </ligand>
</feature>
<dbReference type="InterPro" id="IPR018177">
    <property type="entry name" value="L-lactate_DH_AS"/>
</dbReference>
<comment type="activity regulation">
    <text evidence="7">Allosterically activated by fructose 1,6-bisphosphate (FBP).</text>
</comment>
<feature type="binding site" evidence="7">
    <location>
        <begin position="120"/>
        <end position="123"/>
    </location>
    <ligand>
        <name>substrate</name>
    </ligand>
</feature>
<dbReference type="GO" id="GO:0005737">
    <property type="term" value="C:cytoplasm"/>
    <property type="evidence" value="ECO:0007669"/>
    <property type="project" value="UniProtKB-SubCell"/>
</dbReference>
<feature type="binding site" evidence="7 10">
    <location>
        <begin position="118"/>
        <end position="120"/>
    </location>
    <ligand>
        <name>NAD(+)</name>
        <dbReference type="ChEBI" id="CHEBI:57540"/>
    </ligand>
</feature>
<evidence type="ECO:0000256" key="4">
    <source>
        <dbReference type="ARBA" id="ARBA00023002"/>
    </source>
</evidence>
<dbReference type="EMBL" id="DVMU01000018">
    <property type="protein sequence ID" value="HIU33077.1"/>
    <property type="molecule type" value="Genomic_DNA"/>
</dbReference>
<evidence type="ECO:0000313" key="14">
    <source>
        <dbReference type="Proteomes" id="UP000824072"/>
    </source>
</evidence>
<keyword evidence="7" id="KW-0021">Allosteric enzyme</keyword>
<evidence type="ECO:0000313" key="13">
    <source>
        <dbReference type="EMBL" id="HIU33077.1"/>
    </source>
</evidence>
<feature type="binding site" evidence="9">
    <location>
        <position position="151"/>
    </location>
    <ligand>
        <name>substrate</name>
    </ligand>
</feature>
<dbReference type="NCBIfam" id="TIGR01771">
    <property type="entry name" value="L-LDH-NAD"/>
    <property type="match status" value="1"/>
</dbReference>
<feature type="binding site" evidence="7">
    <location>
        <position position="233"/>
    </location>
    <ligand>
        <name>substrate</name>
    </ligand>
</feature>
<comment type="catalytic activity">
    <reaction evidence="6 7">
        <text>(S)-lactate + NAD(+) = pyruvate + NADH + H(+)</text>
        <dbReference type="Rhea" id="RHEA:23444"/>
        <dbReference type="ChEBI" id="CHEBI:15361"/>
        <dbReference type="ChEBI" id="CHEBI:15378"/>
        <dbReference type="ChEBI" id="CHEBI:16651"/>
        <dbReference type="ChEBI" id="CHEBI:57540"/>
        <dbReference type="ChEBI" id="CHEBI:57945"/>
        <dbReference type="EC" id="1.1.1.27"/>
    </reaction>
</comment>
<evidence type="ECO:0000259" key="12">
    <source>
        <dbReference type="Pfam" id="PF02866"/>
    </source>
</evidence>
<dbReference type="Gene3D" id="3.40.50.720">
    <property type="entry name" value="NAD(P)-binding Rossmann-like Domain"/>
    <property type="match status" value="1"/>
</dbReference>
<evidence type="ECO:0000256" key="2">
    <source>
        <dbReference type="ARBA" id="ARBA00006054"/>
    </source>
</evidence>
<evidence type="ECO:0000256" key="1">
    <source>
        <dbReference type="ARBA" id="ARBA00004843"/>
    </source>
</evidence>
<feature type="domain" description="Lactate/malate dehydrogenase N-terminal" evidence="11">
    <location>
        <begin position="5"/>
        <end position="142"/>
    </location>
</feature>
<proteinExistence type="inferred from homology"/>
<dbReference type="SUPFAM" id="SSF51735">
    <property type="entry name" value="NAD(P)-binding Rossmann-fold domains"/>
    <property type="match status" value="1"/>
</dbReference>
<evidence type="ECO:0000256" key="3">
    <source>
        <dbReference type="ARBA" id="ARBA00012967"/>
    </source>
</evidence>
<reference evidence="13" key="2">
    <citation type="journal article" date="2021" name="PeerJ">
        <title>Extensive microbial diversity within the chicken gut microbiome revealed by metagenomics and culture.</title>
        <authorList>
            <person name="Gilroy R."/>
            <person name="Ravi A."/>
            <person name="Getino M."/>
            <person name="Pursley I."/>
            <person name="Horton D.L."/>
            <person name="Alikhan N.F."/>
            <person name="Baker D."/>
            <person name="Gharbi K."/>
            <person name="Hall N."/>
            <person name="Watson M."/>
            <person name="Adriaenssens E.M."/>
            <person name="Foster-Nyarko E."/>
            <person name="Jarju S."/>
            <person name="Secka A."/>
            <person name="Antonio M."/>
            <person name="Oren A."/>
            <person name="Chaudhuri R.R."/>
            <person name="La Ragione R."/>
            <person name="Hildebrand F."/>
            <person name="Pallen M.J."/>
        </authorList>
    </citation>
    <scope>NUCLEOTIDE SEQUENCE</scope>
    <source>
        <strain evidence="13">ChiHcec3-11533</strain>
    </source>
</reference>
<feature type="binding site" evidence="7 10">
    <location>
        <position position="35"/>
    </location>
    <ligand>
        <name>NAD(+)</name>
        <dbReference type="ChEBI" id="CHEBI:57540"/>
    </ligand>
</feature>
<comment type="caution">
    <text evidence="7">Lacks conserved residue(s) required for the propagation of feature annotation.</text>
</comment>
<accession>A0A9D1I9D4</accession>